<feature type="compositionally biased region" description="Polar residues" evidence="2">
    <location>
        <begin position="249"/>
        <end position="258"/>
    </location>
</feature>
<accession>A0AAD8I040</accession>
<proteinExistence type="inferred from homology"/>
<dbReference type="FunFam" id="1.20.1260.60:FF:000002">
    <property type="entry name" value="Vacuolar protein sorting-associated protein IST1"/>
    <property type="match status" value="1"/>
</dbReference>
<dbReference type="PANTHER" id="PTHR12161:SF88">
    <property type="entry name" value="REGULATOR OF VPS4 ACTIVITY IN THE MVB PATHWAY PROTEIN"/>
    <property type="match status" value="1"/>
</dbReference>
<dbReference type="Gene3D" id="1.20.1260.60">
    <property type="entry name" value="Vacuolar protein sorting-associated protein Ist1"/>
    <property type="match status" value="1"/>
</dbReference>
<evidence type="ECO:0000313" key="3">
    <source>
        <dbReference type="EMBL" id="KAK1376019.1"/>
    </source>
</evidence>
<dbReference type="PANTHER" id="PTHR12161">
    <property type="entry name" value="IST1 FAMILY MEMBER"/>
    <property type="match status" value="1"/>
</dbReference>
<dbReference type="AlphaFoldDB" id="A0AAD8I040"/>
<feature type="compositionally biased region" description="Basic and acidic residues" evidence="2">
    <location>
        <begin position="259"/>
        <end position="268"/>
    </location>
</feature>
<dbReference type="InterPro" id="IPR005061">
    <property type="entry name" value="Ist1"/>
</dbReference>
<feature type="region of interest" description="Disordered" evidence="2">
    <location>
        <begin position="191"/>
        <end position="425"/>
    </location>
</feature>
<feature type="compositionally biased region" description="Basic and acidic residues" evidence="2">
    <location>
        <begin position="212"/>
        <end position="232"/>
    </location>
</feature>
<reference evidence="3" key="1">
    <citation type="submission" date="2023-02" db="EMBL/GenBank/DDBJ databases">
        <title>Genome of toxic invasive species Heracleum sosnowskyi carries increased number of genes despite the absence of recent whole-genome duplications.</title>
        <authorList>
            <person name="Schelkunov M."/>
            <person name="Shtratnikova V."/>
            <person name="Makarenko M."/>
            <person name="Klepikova A."/>
            <person name="Omelchenko D."/>
            <person name="Novikova G."/>
            <person name="Obukhova E."/>
            <person name="Bogdanov V."/>
            <person name="Penin A."/>
            <person name="Logacheva M."/>
        </authorList>
    </citation>
    <scope>NUCLEOTIDE SEQUENCE</scope>
    <source>
        <strain evidence="3">Hsosn_3</strain>
        <tissue evidence="3">Leaf</tissue>
    </source>
</reference>
<organism evidence="3 4">
    <name type="scientific">Heracleum sosnowskyi</name>
    <dbReference type="NCBI Taxonomy" id="360622"/>
    <lineage>
        <taxon>Eukaryota</taxon>
        <taxon>Viridiplantae</taxon>
        <taxon>Streptophyta</taxon>
        <taxon>Embryophyta</taxon>
        <taxon>Tracheophyta</taxon>
        <taxon>Spermatophyta</taxon>
        <taxon>Magnoliopsida</taxon>
        <taxon>eudicotyledons</taxon>
        <taxon>Gunneridae</taxon>
        <taxon>Pentapetalae</taxon>
        <taxon>asterids</taxon>
        <taxon>campanulids</taxon>
        <taxon>Apiales</taxon>
        <taxon>Apiaceae</taxon>
        <taxon>Apioideae</taxon>
        <taxon>apioid superclade</taxon>
        <taxon>Tordylieae</taxon>
        <taxon>Tordyliinae</taxon>
        <taxon>Heracleum</taxon>
    </lineage>
</organism>
<evidence type="ECO:0000256" key="2">
    <source>
        <dbReference type="SAM" id="MobiDB-lite"/>
    </source>
</evidence>
<evidence type="ECO:0000313" key="4">
    <source>
        <dbReference type="Proteomes" id="UP001237642"/>
    </source>
</evidence>
<feature type="compositionally biased region" description="Polar residues" evidence="2">
    <location>
        <begin position="191"/>
        <end position="207"/>
    </location>
</feature>
<dbReference type="InterPro" id="IPR042277">
    <property type="entry name" value="IST1-like"/>
</dbReference>
<dbReference type="Proteomes" id="UP001237642">
    <property type="component" value="Unassembled WGS sequence"/>
</dbReference>
<feature type="compositionally biased region" description="Basic and acidic residues" evidence="2">
    <location>
        <begin position="305"/>
        <end position="323"/>
    </location>
</feature>
<evidence type="ECO:0000256" key="1">
    <source>
        <dbReference type="ARBA" id="ARBA00005536"/>
    </source>
</evidence>
<feature type="compositionally biased region" description="Basic and acidic residues" evidence="2">
    <location>
        <begin position="345"/>
        <end position="361"/>
    </location>
</feature>
<dbReference type="GO" id="GO:0015031">
    <property type="term" value="P:protein transport"/>
    <property type="evidence" value="ECO:0007669"/>
    <property type="project" value="InterPro"/>
</dbReference>
<sequence length="466" mass="52898">MLNGLLKSKFQTKCKSLIKMTKTRLEMIKKKRGAMQKYLKIDIADLLQNGLDPNAYSRAEGFLREINISSCYEFVDLACSCIAPHISAMSKNRECPEDCREAVASLMFAAARFADLPELRELRNLFTERYGKSVESYANEEFVAKLKSVPHSKDEKLQLLQDIAHESGIEWNSKALEQKLYKPPAVEEIVSKNTSAADRNKQNNQRANLGVREQDICSDKKDEVTKDDDKIMKSKRTPSNRFQPKKMDQNVQQDPVRSSSRDEVDGDKSISSYSSIPPPYTRQPVSKTDPILDVPPNGSDAGGEGSRKLDVQRDKKSTPEPRSVRRRPVKLVNPPPGQEYIGSFKGDETMKKNSDRRKQKDANQNGRDLSDEEERKIDELLMHYSNKNATPEPNKEEPKSRRREFGFQSRAASLPLEVTSQVETKRGHIRATSYETDMNANGHIHPKLPDYDDFVARLAAFRGEAN</sequence>
<name>A0AAD8I040_9APIA</name>
<reference evidence="3" key="2">
    <citation type="submission" date="2023-05" db="EMBL/GenBank/DDBJ databases">
        <authorList>
            <person name="Schelkunov M.I."/>
        </authorList>
    </citation>
    <scope>NUCLEOTIDE SEQUENCE</scope>
    <source>
        <strain evidence="3">Hsosn_3</strain>
        <tissue evidence="3">Leaf</tissue>
    </source>
</reference>
<feature type="compositionally biased region" description="Basic and acidic residues" evidence="2">
    <location>
        <begin position="393"/>
        <end position="405"/>
    </location>
</feature>
<protein>
    <submittedName>
        <fullName evidence="3">Ist1 domain-containing protein</fullName>
    </submittedName>
</protein>
<keyword evidence="4" id="KW-1185">Reference proteome</keyword>
<gene>
    <name evidence="3" type="ORF">POM88_032212</name>
</gene>
<comment type="caution">
    <text evidence="3">The sequence shown here is derived from an EMBL/GenBank/DDBJ whole genome shotgun (WGS) entry which is preliminary data.</text>
</comment>
<comment type="similarity">
    <text evidence="1">Belongs to the IST1 family.</text>
</comment>
<dbReference type="EMBL" id="JAUIZM010000007">
    <property type="protein sequence ID" value="KAK1376019.1"/>
    <property type="molecule type" value="Genomic_DNA"/>
</dbReference>
<dbReference type="Pfam" id="PF03398">
    <property type="entry name" value="Ist1"/>
    <property type="match status" value="1"/>
</dbReference>